<reference evidence="2" key="2">
    <citation type="submission" date="2020-03" db="EMBL/GenBank/DDBJ databases">
        <title>Walnut 2.0.</title>
        <authorList>
            <person name="Marrano A."/>
            <person name="Britton M."/>
            <person name="Zimin A.V."/>
            <person name="Zaini P.A."/>
            <person name="Workman R."/>
            <person name="Puiu D."/>
            <person name="Bianco L."/>
            <person name="Allen B.J."/>
            <person name="Troggio M."/>
            <person name="Leslie C.A."/>
            <person name="Timp W."/>
            <person name="Dendekar A."/>
            <person name="Salzberg S.L."/>
            <person name="Neale D.B."/>
        </authorList>
    </citation>
    <scope>NUCLEOTIDE SEQUENCE</scope>
    <source>
        <tissue evidence="2">Leaves</tissue>
    </source>
</reference>
<dbReference type="PANTHER" id="PTHR11439">
    <property type="entry name" value="GAG-POL-RELATED RETROTRANSPOSON"/>
    <property type="match status" value="1"/>
</dbReference>
<feature type="domain" description="Reverse transcriptase Ty1/copia-type" evidence="1">
    <location>
        <begin position="9"/>
        <end position="188"/>
    </location>
</feature>
<reference evidence="2" key="1">
    <citation type="submission" date="2015-10" db="EMBL/GenBank/DDBJ databases">
        <authorList>
            <person name="Martinez-Garcia P.J."/>
            <person name="Crepeau M.W."/>
            <person name="Puiu D."/>
            <person name="Gonzalez-Ibeas D."/>
            <person name="Whalen J."/>
            <person name="Stevens K."/>
            <person name="Paul R."/>
            <person name="Butterfield T."/>
            <person name="Britton M."/>
            <person name="Reagan R."/>
            <person name="Chakraborty S."/>
            <person name="Walawage S.L."/>
            <person name="Vasquez-Gross H.A."/>
            <person name="Cardeno C."/>
            <person name="Famula R."/>
            <person name="Pratt K."/>
            <person name="Kuruganti S."/>
            <person name="Aradhya M.K."/>
            <person name="Leslie C.A."/>
            <person name="Dandekar A.M."/>
            <person name="Salzberg S.L."/>
            <person name="Wegrzyn J.L."/>
            <person name="Langley C.H."/>
            <person name="Neale D.B."/>
        </authorList>
    </citation>
    <scope>NUCLEOTIDE SEQUENCE</scope>
    <source>
        <tissue evidence="2">Leaves</tissue>
    </source>
</reference>
<dbReference type="Pfam" id="PF07727">
    <property type="entry name" value="RVT_2"/>
    <property type="match status" value="1"/>
</dbReference>
<dbReference type="InterPro" id="IPR043502">
    <property type="entry name" value="DNA/RNA_pol_sf"/>
</dbReference>
<protein>
    <recommendedName>
        <fullName evidence="1">Reverse transcriptase Ty1/copia-type domain-containing protein</fullName>
    </recommendedName>
</protein>
<comment type="caution">
    <text evidence="2">The sequence shown here is derived from an EMBL/GenBank/DDBJ whole genome shotgun (WGS) entry which is preliminary data.</text>
</comment>
<evidence type="ECO:0000259" key="1">
    <source>
        <dbReference type="Pfam" id="PF07727"/>
    </source>
</evidence>
<dbReference type="EMBL" id="LIHL02000005">
    <property type="protein sequence ID" value="KAF5470687.1"/>
    <property type="molecule type" value="Genomic_DNA"/>
</dbReference>
<gene>
    <name evidence="2" type="ORF">F2P56_011184</name>
</gene>
<dbReference type="Proteomes" id="UP000619265">
    <property type="component" value="Unassembled WGS sequence"/>
</dbReference>
<proteinExistence type="predicted"/>
<dbReference type="AlphaFoldDB" id="A0A833XL31"/>
<sequence length="305" mass="34346">MRSDGSIERRKARLVAKGFHQQIGIDYTETFSPVVKSSTIRLVLSITVARGWCLRQIDIQNAFLHSKLSETVFMQQPQGFIDPLRPNFVCKLNKAIYGLKQAPRAWFSELSSWLISYGFSASKGDPSLFVMHTSTLCMFILVYVDDMVITSSSSIAVDDLLTALGKVFLVKDLGPLSYFLGLEVENLVDASTKLSKFDSPSFDDTTLFRSTVGSLQYLSLTRPDVSFAVNRVCQFMRDPKLPHWTAVKRILHYLKSTINYGLFLSNSSPFTLHAYSDSDWVGCPDDRRSTDGFCIFLGNHLISWS</sequence>
<dbReference type="InterPro" id="IPR013103">
    <property type="entry name" value="RVT_2"/>
</dbReference>
<organism evidence="2 3">
    <name type="scientific">Juglans regia</name>
    <name type="common">English walnut</name>
    <dbReference type="NCBI Taxonomy" id="51240"/>
    <lineage>
        <taxon>Eukaryota</taxon>
        <taxon>Viridiplantae</taxon>
        <taxon>Streptophyta</taxon>
        <taxon>Embryophyta</taxon>
        <taxon>Tracheophyta</taxon>
        <taxon>Spermatophyta</taxon>
        <taxon>Magnoliopsida</taxon>
        <taxon>eudicotyledons</taxon>
        <taxon>Gunneridae</taxon>
        <taxon>Pentapetalae</taxon>
        <taxon>rosids</taxon>
        <taxon>fabids</taxon>
        <taxon>Fagales</taxon>
        <taxon>Juglandaceae</taxon>
        <taxon>Juglans</taxon>
    </lineage>
</organism>
<accession>A0A833XL31</accession>
<evidence type="ECO:0000313" key="3">
    <source>
        <dbReference type="Proteomes" id="UP000619265"/>
    </source>
</evidence>
<dbReference type="SUPFAM" id="SSF56672">
    <property type="entry name" value="DNA/RNA polymerases"/>
    <property type="match status" value="1"/>
</dbReference>
<name>A0A833XL31_JUGRE</name>
<dbReference type="Gramene" id="Jr05_09840_p1">
    <property type="protein sequence ID" value="cds.Jr05_09840_p1"/>
    <property type="gene ID" value="Jr05_09840"/>
</dbReference>
<evidence type="ECO:0000313" key="2">
    <source>
        <dbReference type="EMBL" id="KAF5470687.1"/>
    </source>
</evidence>
<dbReference type="PANTHER" id="PTHR11439:SF455">
    <property type="entry name" value="RLK (RECEPTOR-LIKE PROTEIN KINASE) 8, PUTATIVE-RELATED"/>
    <property type="match status" value="1"/>
</dbReference>